<dbReference type="GO" id="GO:0004497">
    <property type="term" value="F:monooxygenase activity"/>
    <property type="evidence" value="ECO:0007669"/>
    <property type="project" value="UniProtKB-KW"/>
</dbReference>
<dbReference type="InterPro" id="IPR011008">
    <property type="entry name" value="Dimeric_a/b-barrel"/>
</dbReference>
<name>A0A4R8BSC2_9ACTN</name>
<dbReference type="RefSeq" id="WP_134110025.1">
    <property type="nucleotide sequence ID" value="NZ_SODP01000004.1"/>
</dbReference>
<evidence type="ECO:0000313" key="2">
    <source>
        <dbReference type="EMBL" id="TDW60685.1"/>
    </source>
</evidence>
<protein>
    <submittedName>
        <fullName evidence="2">Heme-degrading monooxygenase HmoA</fullName>
    </submittedName>
</protein>
<organism evidence="2 3">
    <name type="scientific">Kribbella pratensis</name>
    <dbReference type="NCBI Taxonomy" id="2512112"/>
    <lineage>
        <taxon>Bacteria</taxon>
        <taxon>Bacillati</taxon>
        <taxon>Actinomycetota</taxon>
        <taxon>Actinomycetes</taxon>
        <taxon>Propionibacteriales</taxon>
        <taxon>Kribbellaceae</taxon>
        <taxon>Kribbella</taxon>
    </lineage>
</organism>
<proteinExistence type="predicted"/>
<reference evidence="2 3" key="1">
    <citation type="submission" date="2019-03" db="EMBL/GenBank/DDBJ databases">
        <title>Genomic Encyclopedia of Type Strains, Phase III (KMG-III): the genomes of soil and plant-associated and newly described type strains.</title>
        <authorList>
            <person name="Whitman W."/>
        </authorList>
    </citation>
    <scope>NUCLEOTIDE SEQUENCE [LARGE SCALE GENOMIC DNA]</scope>
    <source>
        <strain evidence="2 3">VKM Ac-2573</strain>
    </source>
</reference>
<dbReference type="Proteomes" id="UP000295146">
    <property type="component" value="Unassembled WGS sequence"/>
</dbReference>
<accession>A0A4R8BSC2</accession>
<dbReference type="EMBL" id="SODP01000004">
    <property type="protein sequence ID" value="TDW60685.1"/>
    <property type="molecule type" value="Genomic_DNA"/>
</dbReference>
<dbReference type="AlphaFoldDB" id="A0A4R8BSC2"/>
<keyword evidence="3" id="KW-1185">Reference proteome</keyword>
<feature type="domain" description="ABM" evidence="1">
    <location>
        <begin position="2"/>
        <end position="90"/>
    </location>
</feature>
<dbReference type="Pfam" id="PF03992">
    <property type="entry name" value="ABM"/>
    <property type="match status" value="1"/>
</dbReference>
<dbReference type="SUPFAM" id="SSF54909">
    <property type="entry name" value="Dimeric alpha+beta barrel"/>
    <property type="match status" value="1"/>
</dbReference>
<keyword evidence="2" id="KW-0560">Oxidoreductase</keyword>
<dbReference type="PANTHER" id="PTHR37811">
    <property type="entry name" value="BLL5343 PROTEIN"/>
    <property type="match status" value="1"/>
</dbReference>
<dbReference type="OrthoDB" id="9797060at2"/>
<dbReference type="PANTHER" id="PTHR37811:SF2">
    <property type="entry name" value="ABM DOMAIN-CONTAINING PROTEIN"/>
    <property type="match status" value="1"/>
</dbReference>
<dbReference type="Gene3D" id="3.30.70.100">
    <property type="match status" value="1"/>
</dbReference>
<evidence type="ECO:0000259" key="1">
    <source>
        <dbReference type="PROSITE" id="PS51725"/>
    </source>
</evidence>
<evidence type="ECO:0000313" key="3">
    <source>
        <dbReference type="Proteomes" id="UP000295146"/>
    </source>
</evidence>
<sequence length="102" mass="11636">MEIVLFHIRTKPGIDQDAYQKAFERMLELVSAMPGFAGIEGFAGEDGSELAVARFESREAIEAWHQQPEHVETQDRGREEFFDGYDITIATAWKHYSWPSSA</sequence>
<dbReference type="InterPro" id="IPR007138">
    <property type="entry name" value="ABM_dom"/>
</dbReference>
<keyword evidence="2" id="KW-0503">Monooxygenase</keyword>
<gene>
    <name evidence="2" type="ORF">EV653_7236</name>
</gene>
<dbReference type="InterPro" id="IPR052936">
    <property type="entry name" value="Jasmonate_Hydroxylase-like"/>
</dbReference>
<dbReference type="PROSITE" id="PS51725">
    <property type="entry name" value="ABM"/>
    <property type="match status" value="1"/>
</dbReference>
<comment type="caution">
    <text evidence="2">The sequence shown here is derived from an EMBL/GenBank/DDBJ whole genome shotgun (WGS) entry which is preliminary data.</text>
</comment>